<reference evidence="2" key="1">
    <citation type="submission" date="2015-01" db="EMBL/GenBank/DDBJ databases">
        <authorList>
            <person name="MANFREDI Pablo"/>
        </authorList>
    </citation>
    <scope>NUCLEOTIDE SEQUENCE [LARGE SCALE GENOMIC DNA]</scope>
    <source>
        <strain evidence="2">Cc11</strain>
    </source>
</reference>
<sequence length="208" mass="25143">MKTDYLKYIKDILTKNHFKLIESKEDNCIIYDYRKITNQVIVNISFLRREKRLKGFYYGINFIEMESIVSPILQKNELVGRAYKAENIDDSFYVEKEEKYNLSDSGVSIYESETIIEIFNLFYTQESLPFFEKWHNLNVLYEYIKDKESREELSEILGQFWQFKKATILRLCNDPNYQNFMDNFVKRREEILALRPDSVDVQKILQRL</sequence>
<dbReference type="AlphaFoldDB" id="A0A0B7IQT2"/>
<evidence type="ECO:0000313" key="2">
    <source>
        <dbReference type="Proteomes" id="UP000039370"/>
    </source>
</evidence>
<evidence type="ECO:0000313" key="1">
    <source>
        <dbReference type="EMBL" id="CEN52969.1"/>
    </source>
</evidence>
<organism evidence="1 2">
    <name type="scientific">Capnocytophaga canimorsus</name>
    <dbReference type="NCBI Taxonomy" id="28188"/>
    <lineage>
        <taxon>Bacteria</taxon>
        <taxon>Pseudomonadati</taxon>
        <taxon>Bacteroidota</taxon>
        <taxon>Flavobacteriia</taxon>
        <taxon>Flavobacteriales</taxon>
        <taxon>Flavobacteriaceae</taxon>
        <taxon>Capnocytophaga</taxon>
    </lineage>
</organism>
<dbReference type="EMBL" id="CDOK01000182">
    <property type="protein sequence ID" value="CEN52969.1"/>
    <property type="molecule type" value="Genomic_DNA"/>
</dbReference>
<gene>
    <name evidence="1" type="ORF">CCAN11_380004</name>
</gene>
<evidence type="ECO:0008006" key="3">
    <source>
        <dbReference type="Google" id="ProtNLM"/>
    </source>
</evidence>
<dbReference type="Proteomes" id="UP000039370">
    <property type="component" value="Unassembled WGS sequence"/>
</dbReference>
<name>A0A0B7IQT2_9FLAO</name>
<protein>
    <recommendedName>
        <fullName evidence="3">DUF4304 domain-containing protein</fullName>
    </recommendedName>
</protein>
<accession>A0A0B7IQT2</accession>
<proteinExistence type="predicted"/>